<comment type="caution">
    <text evidence="1">The sequence shown here is derived from an EMBL/GenBank/DDBJ whole genome shotgun (WGS) entry which is preliminary data.</text>
</comment>
<evidence type="ECO:0000313" key="2">
    <source>
        <dbReference type="Proteomes" id="UP000309997"/>
    </source>
</evidence>
<keyword evidence="2" id="KW-1185">Reference proteome</keyword>
<dbReference type="EMBL" id="RCHU02000006">
    <property type="protein sequence ID" value="KAL3585392.1"/>
    <property type="molecule type" value="Genomic_DNA"/>
</dbReference>
<name>A0ACC4C3H3_POPAL</name>
<proteinExistence type="predicted"/>
<sequence length="373" mass="41377">MSNYIDYNQKIDYVFKIVLIGDSAVGKSQFLARFARNEFNADSKATIGVEFQTKTLAMDNKTVKAQIWDTAGQERYRAVTSAYYRGAVGAMLVYDMTKLKMPVSRDRLSSPVDIAAIFAARRQSRILGVYQDQPELDMALFGSPRPNAATRTQTVGVGTITVRGRGGLGTPRGRGGRTPLGRENIPPPGSARRGRGRGSNSVLPAWYPRTPLRDVTAVVRAIERRRERLGGSDGLEIRSPMPLVRMNHDSSEATLDAHLEHSNRIMSPKPTTAVKGCSSTIGKVPKILQHITNQASGDPDSLTPQKKLLDSIDTVEKAVMEELRKMKRTPSARRAEREKRVRTLMSMRRLLDFNFASERLLLGNLSLVFPSFS</sequence>
<accession>A0ACC4C3H3</accession>
<gene>
    <name evidence="1" type="ORF">D5086_012259</name>
</gene>
<protein>
    <submittedName>
        <fullName evidence="1">Uncharacterized protein</fullName>
    </submittedName>
</protein>
<dbReference type="Proteomes" id="UP000309997">
    <property type="component" value="Unassembled WGS sequence"/>
</dbReference>
<evidence type="ECO:0000313" key="1">
    <source>
        <dbReference type="EMBL" id="KAL3585392.1"/>
    </source>
</evidence>
<organism evidence="1 2">
    <name type="scientific">Populus alba</name>
    <name type="common">White poplar</name>
    <dbReference type="NCBI Taxonomy" id="43335"/>
    <lineage>
        <taxon>Eukaryota</taxon>
        <taxon>Viridiplantae</taxon>
        <taxon>Streptophyta</taxon>
        <taxon>Embryophyta</taxon>
        <taxon>Tracheophyta</taxon>
        <taxon>Spermatophyta</taxon>
        <taxon>Magnoliopsida</taxon>
        <taxon>eudicotyledons</taxon>
        <taxon>Gunneridae</taxon>
        <taxon>Pentapetalae</taxon>
        <taxon>rosids</taxon>
        <taxon>fabids</taxon>
        <taxon>Malpighiales</taxon>
        <taxon>Salicaceae</taxon>
        <taxon>Saliceae</taxon>
        <taxon>Populus</taxon>
    </lineage>
</organism>
<reference evidence="1 2" key="1">
    <citation type="journal article" date="2024" name="Plant Biotechnol. J.">
        <title>Genome and CRISPR/Cas9 system of a widespread forest tree (Populus alba) in the world.</title>
        <authorList>
            <person name="Liu Y.J."/>
            <person name="Jiang P.F."/>
            <person name="Han X.M."/>
            <person name="Li X.Y."/>
            <person name="Wang H.M."/>
            <person name="Wang Y.J."/>
            <person name="Wang X.X."/>
            <person name="Zeng Q.Y."/>
        </authorList>
    </citation>
    <scope>NUCLEOTIDE SEQUENCE [LARGE SCALE GENOMIC DNA]</scope>
    <source>
        <strain evidence="2">cv. PAL-ZL1</strain>
    </source>
</reference>